<dbReference type="SUPFAM" id="SSF54919">
    <property type="entry name" value="Nucleoside diphosphate kinase, NDK"/>
    <property type="match status" value="1"/>
</dbReference>
<evidence type="ECO:0000313" key="12">
    <source>
        <dbReference type="Proteomes" id="UP000515158"/>
    </source>
</evidence>
<dbReference type="PANTHER" id="PTHR46956">
    <property type="entry name" value="NUCLEOSIDE DIPHOSPHATE KINASE 6"/>
    <property type="match status" value="1"/>
</dbReference>
<proteinExistence type="inferred from homology"/>
<dbReference type="CTD" id="32396"/>
<evidence type="ECO:0000256" key="3">
    <source>
        <dbReference type="ARBA" id="ARBA00022723"/>
    </source>
</evidence>
<dbReference type="EC" id="2.7.4.6" evidence="10"/>
<dbReference type="InterPro" id="IPR023005">
    <property type="entry name" value="Nucleoside_diP_kinase_AS"/>
</dbReference>
<dbReference type="GO" id="GO:0006183">
    <property type="term" value="P:GTP biosynthetic process"/>
    <property type="evidence" value="ECO:0007669"/>
    <property type="project" value="InterPro"/>
</dbReference>
<evidence type="ECO:0000256" key="9">
    <source>
        <dbReference type="RuleBase" id="RU004011"/>
    </source>
</evidence>
<dbReference type="InterPro" id="IPR036850">
    <property type="entry name" value="NDK-like_dom_sf"/>
</dbReference>
<keyword evidence="3" id="KW-0479">Metal-binding</keyword>
<comment type="catalytic activity">
    <reaction evidence="10">
        <text>a 2'-deoxyribonucleoside 5'-diphosphate + ATP = a 2'-deoxyribonucleoside 5'-triphosphate + ADP</text>
        <dbReference type="Rhea" id="RHEA:44640"/>
        <dbReference type="ChEBI" id="CHEBI:30616"/>
        <dbReference type="ChEBI" id="CHEBI:61560"/>
        <dbReference type="ChEBI" id="CHEBI:73316"/>
        <dbReference type="ChEBI" id="CHEBI:456216"/>
        <dbReference type="EC" id="2.7.4.6"/>
    </reaction>
</comment>
<dbReference type="PROSITE" id="PS00469">
    <property type="entry name" value="NDPK"/>
    <property type="match status" value="1"/>
</dbReference>
<evidence type="ECO:0000256" key="2">
    <source>
        <dbReference type="ARBA" id="ARBA00022679"/>
    </source>
</evidence>
<sequence>MSNCQTCCQLTLAILKPHITKVPHVFQSVRNCIIDNGFQVVKSTRTTISKHQAAEFYAEHEGRFFYNRLLTFMCSGPSEVYILAREDAIKKWRELMGPTKVYQAVYSAPGTIRAEYGLTDTRNATHGSDSVKSAFREMSVFFPNFNHEEWFQEEEPYFRAGKVGFDKSQFVHYTVKSSQPVA</sequence>
<dbReference type="OrthoDB" id="25346at2759"/>
<comment type="similarity">
    <text evidence="8 9">Belongs to the NDK family.</text>
</comment>
<feature type="active site" description="Pros-phosphohistidine intermediate" evidence="8">
    <location>
        <position position="126"/>
    </location>
</feature>
<evidence type="ECO:0000256" key="10">
    <source>
        <dbReference type="RuleBase" id="RU004013"/>
    </source>
</evidence>
<evidence type="ECO:0000256" key="1">
    <source>
        <dbReference type="ARBA" id="ARBA00001946"/>
    </source>
</evidence>
<keyword evidence="2 10" id="KW-0808">Transferase</keyword>
<keyword evidence="7" id="KW-0460">Magnesium</keyword>
<evidence type="ECO:0000256" key="6">
    <source>
        <dbReference type="ARBA" id="ARBA00022840"/>
    </source>
</evidence>
<comment type="cofactor">
    <cofactor evidence="1">
        <name>Mg(2+)</name>
        <dbReference type="ChEBI" id="CHEBI:18420"/>
    </cofactor>
</comment>
<evidence type="ECO:0000259" key="11">
    <source>
        <dbReference type="SMART" id="SM00562"/>
    </source>
</evidence>
<feature type="binding site" evidence="8">
    <location>
        <position position="93"/>
    </location>
    <ligand>
        <name>ATP</name>
        <dbReference type="ChEBI" id="CHEBI:30616"/>
    </ligand>
</feature>
<evidence type="ECO:0000256" key="8">
    <source>
        <dbReference type="PROSITE-ProRule" id="PRU00706"/>
    </source>
</evidence>
<dbReference type="FunCoup" id="A0A6P9AF70">
    <property type="interactions" value="1780"/>
</dbReference>
<dbReference type="GO" id="GO:0006241">
    <property type="term" value="P:CTP biosynthetic process"/>
    <property type="evidence" value="ECO:0007669"/>
    <property type="project" value="InterPro"/>
</dbReference>
<evidence type="ECO:0000256" key="7">
    <source>
        <dbReference type="ARBA" id="ARBA00022842"/>
    </source>
</evidence>
<organism evidence="13">
    <name type="scientific">Thrips palmi</name>
    <name type="common">Melon thrips</name>
    <dbReference type="NCBI Taxonomy" id="161013"/>
    <lineage>
        <taxon>Eukaryota</taxon>
        <taxon>Metazoa</taxon>
        <taxon>Ecdysozoa</taxon>
        <taxon>Arthropoda</taxon>
        <taxon>Hexapoda</taxon>
        <taxon>Insecta</taxon>
        <taxon>Pterygota</taxon>
        <taxon>Neoptera</taxon>
        <taxon>Paraneoptera</taxon>
        <taxon>Thysanoptera</taxon>
        <taxon>Terebrantia</taxon>
        <taxon>Thripoidea</taxon>
        <taxon>Thripidae</taxon>
        <taxon>Thrips</taxon>
    </lineage>
</organism>
<feature type="binding site" evidence="8">
    <location>
        <position position="16"/>
    </location>
    <ligand>
        <name>ATP</name>
        <dbReference type="ChEBI" id="CHEBI:30616"/>
    </ligand>
</feature>
<dbReference type="PRINTS" id="PR01243">
    <property type="entry name" value="NUCDPKINASE"/>
</dbReference>
<reference evidence="13" key="1">
    <citation type="submission" date="2025-08" db="UniProtKB">
        <authorList>
            <consortium name="RefSeq"/>
        </authorList>
    </citation>
    <scope>IDENTIFICATION</scope>
    <source>
        <tissue evidence="13">Total insect</tissue>
    </source>
</reference>
<dbReference type="AlphaFoldDB" id="A0A6P9AF70"/>
<dbReference type="GO" id="GO:0005524">
    <property type="term" value="F:ATP binding"/>
    <property type="evidence" value="ECO:0007669"/>
    <property type="project" value="UniProtKB-KW"/>
</dbReference>
<dbReference type="RefSeq" id="XP_034256987.1">
    <property type="nucleotide sequence ID" value="XM_034401096.1"/>
</dbReference>
<dbReference type="SMART" id="SM00562">
    <property type="entry name" value="NDK"/>
    <property type="match status" value="1"/>
</dbReference>
<dbReference type="GeneID" id="117654456"/>
<feature type="binding site" evidence="8">
    <location>
        <position position="65"/>
    </location>
    <ligand>
        <name>ATP</name>
        <dbReference type="ChEBI" id="CHEBI:30616"/>
    </ligand>
</feature>
<dbReference type="PROSITE" id="PS51374">
    <property type="entry name" value="NDPK_LIKE"/>
    <property type="match status" value="1"/>
</dbReference>
<dbReference type="Pfam" id="PF00334">
    <property type="entry name" value="NDK"/>
    <property type="match status" value="1"/>
</dbReference>
<dbReference type="GO" id="GO:0046872">
    <property type="term" value="F:metal ion binding"/>
    <property type="evidence" value="ECO:0007669"/>
    <property type="project" value="UniProtKB-KW"/>
</dbReference>
<keyword evidence="4 10" id="KW-0547">Nucleotide-binding</keyword>
<feature type="binding site" evidence="8">
    <location>
        <position position="123"/>
    </location>
    <ligand>
        <name>ATP</name>
        <dbReference type="ChEBI" id="CHEBI:30616"/>
    </ligand>
</feature>
<dbReference type="InterPro" id="IPR001564">
    <property type="entry name" value="Nucleoside_diP_kinase"/>
</dbReference>
<dbReference type="InParanoid" id="A0A6P9AF70"/>
<evidence type="ECO:0000256" key="5">
    <source>
        <dbReference type="ARBA" id="ARBA00022777"/>
    </source>
</evidence>
<name>A0A6P9AF70_THRPL</name>
<dbReference type="KEGG" id="tpal:117654456"/>
<accession>A0A6P9AF70</accession>
<dbReference type="Gene3D" id="3.30.70.141">
    <property type="entry name" value="Nucleoside diphosphate kinase-like domain"/>
    <property type="match status" value="1"/>
</dbReference>
<feature type="binding site" evidence="8">
    <location>
        <position position="113"/>
    </location>
    <ligand>
        <name>ATP</name>
        <dbReference type="ChEBI" id="CHEBI:30616"/>
    </ligand>
</feature>
<dbReference type="InterPro" id="IPR034907">
    <property type="entry name" value="NDK-like_dom"/>
</dbReference>
<protein>
    <recommendedName>
        <fullName evidence="10">Nucleoside diphosphate kinase</fullName>
        <ecNumber evidence="10">2.7.4.6</ecNumber>
    </recommendedName>
</protein>
<dbReference type="GO" id="GO:0004550">
    <property type="term" value="F:nucleoside diphosphate kinase activity"/>
    <property type="evidence" value="ECO:0007669"/>
    <property type="project" value="UniProtKB-EC"/>
</dbReference>
<keyword evidence="6 10" id="KW-0067">ATP-binding</keyword>
<gene>
    <name evidence="13" type="primary">LOC117654456</name>
</gene>
<keyword evidence="12" id="KW-1185">Reference proteome</keyword>
<dbReference type="Proteomes" id="UP000515158">
    <property type="component" value="Unplaced"/>
</dbReference>
<feature type="binding site" evidence="8">
    <location>
        <position position="99"/>
    </location>
    <ligand>
        <name>ATP</name>
        <dbReference type="ChEBI" id="CHEBI:30616"/>
    </ligand>
</feature>
<keyword evidence="5 10" id="KW-0418">Kinase</keyword>
<feature type="domain" description="Nucleoside diphosphate kinase-like" evidence="11">
    <location>
        <begin position="8"/>
        <end position="149"/>
    </location>
</feature>
<dbReference type="PANTHER" id="PTHR46956:SF1">
    <property type="entry name" value="NUCLEOSIDE DIPHOSPHATE KINASE 6"/>
    <property type="match status" value="1"/>
</dbReference>
<dbReference type="GO" id="GO:0006228">
    <property type="term" value="P:UTP biosynthetic process"/>
    <property type="evidence" value="ECO:0007669"/>
    <property type="project" value="InterPro"/>
</dbReference>
<dbReference type="InterPro" id="IPR037994">
    <property type="entry name" value="NDPk6"/>
</dbReference>
<evidence type="ECO:0000313" key="13">
    <source>
        <dbReference type="RefSeq" id="XP_034256987.1"/>
    </source>
</evidence>
<evidence type="ECO:0000256" key="4">
    <source>
        <dbReference type="ARBA" id="ARBA00022741"/>
    </source>
</evidence>